<protein>
    <submittedName>
        <fullName evidence="1">Uncharacterized protein</fullName>
    </submittedName>
</protein>
<name>A0A4Y5YGM7_9GAMM</name>
<evidence type="ECO:0000313" key="2">
    <source>
        <dbReference type="Proteomes" id="UP000319809"/>
    </source>
</evidence>
<organism evidence="1 2">
    <name type="scientific">Shewanella polaris</name>
    <dbReference type="NCBI Taxonomy" id="2588449"/>
    <lineage>
        <taxon>Bacteria</taxon>
        <taxon>Pseudomonadati</taxon>
        <taxon>Pseudomonadota</taxon>
        <taxon>Gammaproteobacteria</taxon>
        <taxon>Alteromonadales</taxon>
        <taxon>Shewanellaceae</taxon>
        <taxon>Shewanella</taxon>
    </lineage>
</organism>
<reference evidence="1 2" key="1">
    <citation type="submission" date="2019-06" db="EMBL/GenBank/DDBJ databases">
        <title>The genome of Shewanella sp. SM1901.</title>
        <authorList>
            <person name="Cha Q."/>
        </authorList>
    </citation>
    <scope>NUCLEOTIDE SEQUENCE [LARGE SCALE GENOMIC DNA]</scope>
    <source>
        <strain evidence="1 2">SM1901</strain>
    </source>
</reference>
<proteinExistence type="predicted"/>
<sequence>MSTKNIIDLLHMTSDQTKRDLLYEFKVLSFCFSNQVQRVVDDHESAFYKVLSCVDINKNGCAKTSFHNLTLIINVFEIVDEKQSENTFIVHVVSIDEELEQKLQQDDIKAFLESGVEID</sequence>
<dbReference type="AlphaFoldDB" id="A0A4Y5YGM7"/>
<dbReference type="RefSeq" id="WP_140234711.1">
    <property type="nucleotide sequence ID" value="NZ_CP041036.1"/>
</dbReference>
<dbReference type="EMBL" id="CP041036">
    <property type="protein sequence ID" value="QDE31961.1"/>
    <property type="molecule type" value="Genomic_DNA"/>
</dbReference>
<accession>A0A4Y5YGM7</accession>
<dbReference type="KEGG" id="spol:FH971_13935"/>
<keyword evidence="2" id="KW-1185">Reference proteome</keyword>
<gene>
    <name evidence="1" type="ORF">FH971_13935</name>
</gene>
<dbReference type="Proteomes" id="UP000319809">
    <property type="component" value="Chromosome"/>
</dbReference>
<evidence type="ECO:0000313" key="1">
    <source>
        <dbReference type="EMBL" id="QDE31961.1"/>
    </source>
</evidence>